<proteinExistence type="predicted"/>
<dbReference type="SUPFAM" id="SSF55073">
    <property type="entry name" value="Nucleotide cyclase"/>
    <property type="match status" value="1"/>
</dbReference>
<dbReference type="SUPFAM" id="SSF48452">
    <property type="entry name" value="TPR-like"/>
    <property type="match status" value="2"/>
</dbReference>
<dbReference type="GO" id="GO:0005886">
    <property type="term" value="C:plasma membrane"/>
    <property type="evidence" value="ECO:0007669"/>
    <property type="project" value="TreeGrafter"/>
</dbReference>
<dbReference type="InterPro" id="IPR043128">
    <property type="entry name" value="Rev_trsase/Diguanyl_cyclase"/>
</dbReference>
<dbReference type="GO" id="GO:1902201">
    <property type="term" value="P:negative regulation of bacterial-type flagellum-dependent cell motility"/>
    <property type="evidence" value="ECO:0007669"/>
    <property type="project" value="TreeGrafter"/>
</dbReference>
<dbReference type="Gene3D" id="1.25.40.10">
    <property type="entry name" value="Tetratricopeptide repeat domain"/>
    <property type="match status" value="1"/>
</dbReference>
<evidence type="ECO:0000313" key="2">
    <source>
        <dbReference type="EMBL" id="PRX11452.1"/>
    </source>
</evidence>
<dbReference type="SMART" id="SM00267">
    <property type="entry name" value="GGDEF"/>
    <property type="match status" value="1"/>
</dbReference>
<dbReference type="RefSeq" id="WP_239166692.1">
    <property type="nucleotide sequence ID" value="NZ_BOMO01000127.1"/>
</dbReference>
<comment type="caution">
    <text evidence="2">The sequence shown here is derived from an EMBL/GenBank/DDBJ whole genome shotgun (WGS) entry which is preliminary data.</text>
</comment>
<keyword evidence="3" id="KW-1185">Reference proteome</keyword>
<dbReference type="Gene3D" id="3.30.70.270">
    <property type="match status" value="1"/>
</dbReference>
<dbReference type="Proteomes" id="UP000239415">
    <property type="component" value="Unassembled WGS sequence"/>
</dbReference>
<dbReference type="CDD" id="cd01949">
    <property type="entry name" value="GGDEF"/>
    <property type="match status" value="1"/>
</dbReference>
<dbReference type="AlphaFoldDB" id="A0A2T0JUU2"/>
<evidence type="ECO:0000259" key="1">
    <source>
        <dbReference type="PROSITE" id="PS50887"/>
    </source>
</evidence>
<evidence type="ECO:0000313" key="3">
    <source>
        <dbReference type="Proteomes" id="UP000239415"/>
    </source>
</evidence>
<sequence>MRNGALPKNRLPVLVSPYGPHPGLALRVHDLTIRGHHTETLLAADEAEAIALTLGDLRTHRIVRLGRMYALNALGRLDEALQIAEELIADQALLGGPKATDAKILADAARVLIHLGRIDDGLHHVARSMTLLDVAPRQGARYFSAMSSLGEAARSADLFELADDAMQRCLESFDSPDDLYRSGAELTHAELWLEWALRLEQVGRTEEAAGLIARCEPVLRYWLEQGIDTPLGAALLAVCHAKSGRIAEAFAIVGDLLPRMRATGQLHESRLLHLAHGLALRATGEWRAARREFRAGLEHAVLRAERLLFQYELAVTAALEFPGEATQSMLESLHDHVQALWQLRMDRRTMLRQAYRRVELEAARTSADMAATSDPLTGLGNRRMFDRRIGAVMAGGSLLLIDVDHFKAINDRYSHGVGDRVLGEIAGVLRAHCRHDEVAIRFGGDEFALFLATTEKEARQVAERIRRVIESRDWDAVMPGLTVTLSMGLAACRPGEAGRDLYDRADAHLYVAKRAGRNQLAAA</sequence>
<dbReference type="PANTHER" id="PTHR45138">
    <property type="entry name" value="REGULATORY COMPONENTS OF SENSORY TRANSDUCTION SYSTEM"/>
    <property type="match status" value="1"/>
</dbReference>
<organism evidence="2 3">
    <name type="scientific">Actinoplanes italicus</name>
    <dbReference type="NCBI Taxonomy" id="113567"/>
    <lineage>
        <taxon>Bacteria</taxon>
        <taxon>Bacillati</taxon>
        <taxon>Actinomycetota</taxon>
        <taxon>Actinomycetes</taxon>
        <taxon>Micromonosporales</taxon>
        <taxon>Micromonosporaceae</taxon>
        <taxon>Actinoplanes</taxon>
    </lineage>
</organism>
<dbReference type="GO" id="GO:0052621">
    <property type="term" value="F:diguanylate cyclase activity"/>
    <property type="evidence" value="ECO:0007669"/>
    <property type="project" value="TreeGrafter"/>
</dbReference>
<dbReference type="InterPro" id="IPR050469">
    <property type="entry name" value="Diguanylate_Cyclase"/>
</dbReference>
<dbReference type="InterPro" id="IPR000160">
    <property type="entry name" value="GGDEF_dom"/>
</dbReference>
<dbReference type="Pfam" id="PF00990">
    <property type="entry name" value="GGDEF"/>
    <property type="match status" value="1"/>
</dbReference>
<accession>A0A2T0JUU2</accession>
<dbReference type="InterPro" id="IPR029787">
    <property type="entry name" value="Nucleotide_cyclase"/>
</dbReference>
<dbReference type="InterPro" id="IPR011990">
    <property type="entry name" value="TPR-like_helical_dom_sf"/>
</dbReference>
<name>A0A2T0JUU2_9ACTN</name>
<dbReference type="NCBIfam" id="TIGR00254">
    <property type="entry name" value="GGDEF"/>
    <property type="match status" value="1"/>
</dbReference>
<dbReference type="GO" id="GO:0043709">
    <property type="term" value="P:cell adhesion involved in single-species biofilm formation"/>
    <property type="evidence" value="ECO:0007669"/>
    <property type="project" value="TreeGrafter"/>
</dbReference>
<dbReference type="PROSITE" id="PS50887">
    <property type="entry name" value="GGDEF"/>
    <property type="match status" value="1"/>
</dbReference>
<reference evidence="2 3" key="1">
    <citation type="submission" date="2018-03" db="EMBL/GenBank/DDBJ databases">
        <title>Genomic Encyclopedia of Archaeal and Bacterial Type Strains, Phase II (KMG-II): from individual species to whole genera.</title>
        <authorList>
            <person name="Goeker M."/>
        </authorList>
    </citation>
    <scope>NUCLEOTIDE SEQUENCE [LARGE SCALE GENOMIC DNA]</scope>
    <source>
        <strain evidence="2 3">DSM 43146</strain>
    </source>
</reference>
<dbReference type="PANTHER" id="PTHR45138:SF9">
    <property type="entry name" value="DIGUANYLATE CYCLASE DGCM-RELATED"/>
    <property type="match status" value="1"/>
</dbReference>
<feature type="domain" description="GGDEF" evidence="1">
    <location>
        <begin position="394"/>
        <end position="523"/>
    </location>
</feature>
<protein>
    <submittedName>
        <fullName evidence="2">Diguanylate cyclase (GGDEF)-like protein</fullName>
    </submittedName>
</protein>
<dbReference type="FunFam" id="3.30.70.270:FF:000001">
    <property type="entry name" value="Diguanylate cyclase domain protein"/>
    <property type="match status" value="1"/>
</dbReference>
<dbReference type="EMBL" id="PVMZ01000031">
    <property type="protein sequence ID" value="PRX11452.1"/>
    <property type="molecule type" value="Genomic_DNA"/>
</dbReference>
<gene>
    <name evidence="2" type="ORF">CLV67_13128</name>
</gene>